<keyword evidence="1" id="KW-0812">Transmembrane</keyword>
<gene>
    <name evidence="2" type="ORF">D5086_0000264870</name>
</gene>
<proteinExistence type="predicted"/>
<keyword evidence="1" id="KW-0472">Membrane</keyword>
<accession>A0A4U5NLH5</accession>
<organism evidence="2">
    <name type="scientific">Populus alba</name>
    <name type="common">White poplar</name>
    <dbReference type="NCBI Taxonomy" id="43335"/>
    <lineage>
        <taxon>Eukaryota</taxon>
        <taxon>Viridiplantae</taxon>
        <taxon>Streptophyta</taxon>
        <taxon>Embryophyta</taxon>
        <taxon>Tracheophyta</taxon>
        <taxon>Spermatophyta</taxon>
        <taxon>Magnoliopsida</taxon>
        <taxon>eudicotyledons</taxon>
        <taxon>Gunneridae</taxon>
        <taxon>Pentapetalae</taxon>
        <taxon>rosids</taxon>
        <taxon>fabids</taxon>
        <taxon>Malpighiales</taxon>
        <taxon>Salicaceae</taxon>
        <taxon>Saliceae</taxon>
        <taxon>Populus</taxon>
    </lineage>
</organism>
<dbReference type="EMBL" id="RCHU01001022">
    <property type="protein sequence ID" value="TKR83716.1"/>
    <property type="molecule type" value="Genomic_DNA"/>
</dbReference>
<evidence type="ECO:0000256" key="1">
    <source>
        <dbReference type="SAM" id="Phobius"/>
    </source>
</evidence>
<name>A0A4U5NLH5_POPAL</name>
<comment type="caution">
    <text evidence="2">The sequence shown here is derived from an EMBL/GenBank/DDBJ whole genome shotgun (WGS) entry which is preliminary data.</text>
</comment>
<keyword evidence="1" id="KW-1133">Transmembrane helix</keyword>
<protein>
    <submittedName>
        <fullName evidence="2">Uncharacterized protein</fullName>
    </submittedName>
</protein>
<evidence type="ECO:0000313" key="2">
    <source>
        <dbReference type="EMBL" id="TKR83716.1"/>
    </source>
</evidence>
<reference evidence="2" key="1">
    <citation type="submission" date="2018-10" db="EMBL/GenBank/DDBJ databases">
        <title>Population genomic analysis revealed the cold adaptation of white poplar.</title>
        <authorList>
            <person name="Liu Y.-J."/>
        </authorList>
    </citation>
    <scope>NUCLEOTIDE SEQUENCE [LARGE SCALE GENOMIC DNA]</scope>
    <source>
        <strain evidence="2">PAL-ZL1</strain>
    </source>
</reference>
<feature type="transmembrane region" description="Helical" evidence="1">
    <location>
        <begin position="37"/>
        <end position="56"/>
    </location>
</feature>
<sequence>MGAVPSTPRLSGACPQYTAEYLIGSFVGEKTFPIGSLHEACMFFAIFVLLPFNYLVSSTGEGSRNPLADCRLHGLLILNYYLKCVVGDESMTDRSNENATADSLSKGKTHFSDFPYCKALENAIAMLSVDRVDIEAKAHSGSHVRLPFASLFDTLGMRMS</sequence>
<dbReference type="AlphaFoldDB" id="A0A4U5NLH5"/>
<dbReference type="STRING" id="43335.A0A4U5NLH5"/>